<feature type="compositionally biased region" description="Low complexity" evidence="1">
    <location>
        <begin position="169"/>
        <end position="203"/>
    </location>
</feature>
<dbReference type="AlphaFoldDB" id="A0AB36RNS7"/>
<feature type="region of interest" description="Disordered" evidence="1">
    <location>
        <begin position="69"/>
        <end position="125"/>
    </location>
</feature>
<gene>
    <name evidence="4" type="ORF">CKJ80_03455</name>
</gene>
<feature type="domain" description="LytR/CpsA/Psr regulator C-terminal" evidence="3">
    <location>
        <begin position="259"/>
        <end position="363"/>
    </location>
</feature>
<feature type="region of interest" description="Disordered" evidence="1">
    <location>
        <begin position="1"/>
        <end position="45"/>
    </location>
</feature>
<keyword evidence="2" id="KW-1133">Transmembrane helix</keyword>
<feature type="compositionally biased region" description="Basic and acidic residues" evidence="1">
    <location>
        <begin position="8"/>
        <end position="31"/>
    </location>
</feature>
<keyword evidence="2" id="KW-0472">Membrane</keyword>
<accession>A0AB36RNS7</accession>
<protein>
    <recommendedName>
        <fullName evidence="3">LytR/CpsA/Psr regulator C-terminal domain-containing protein</fullName>
    </recommendedName>
</protein>
<name>A0AB36RNS7_9CORY</name>
<evidence type="ECO:0000256" key="1">
    <source>
        <dbReference type="SAM" id="MobiDB-lite"/>
    </source>
</evidence>
<feature type="transmembrane region" description="Helical" evidence="2">
    <location>
        <begin position="135"/>
        <end position="154"/>
    </location>
</feature>
<evidence type="ECO:0000256" key="2">
    <source>
        <dbReference type="SAM" id="Phobius"/>
    </source>
</evidence>
<evidence type="ECO:0000259" key="3">
    <source>
        <dbReference type="Pfam" id="PF13399"/>
    </source>
</evidence>
<comment type="caution">
    <text evidence="4">The sequence shown here is derived from an EMBL/GenBank/DDBJ whole genome shotgun (WGS) entry which is preliminary data.</text>
</comment>
<organism evidence="4 5">
    <name type="scientific">Corynebacterium hadale</name>
    <dbReference type="NCBI Taxonomy" id="2026255"/>
    <lineage>
        <taxon>Bacteria</taxon>
        <taxon>Bacillati</taxon>
        <taxon>Actinomycetota</taxon>
        <taxon>Actinomycetes</taxon>
        <taxon>Mycobacteriales</taxon>
        <taxon>Corynebacteriaceae</taxon>
        <taxon>Corynebacterium</taxon>
    </lineage>
</organism>
<feature type="compositionally biased region" description="Acidic residues" evidence="1">
    <location>
        <begin position="69"/>
        <end position="80"/>
    </location>
</feature>
<dbReference type="RefSeq" id="WP_165765465.1">
    <property type="nucleotide sequence ID" value="NZ_NSGP01000003.1"/>
</dbReference>
<reference evidence="4 5" key="1">
    <citation type="submission" date="2017-08" db="EMBL/GenBank/DDBJ databases">
        <title>Whole genome sequences of 6 clinical strains closest to Corynebacterium imitans.</title>
        <authorList>
            <person name="Bernier A.-M."/>
            <person name="Burdz T."/>
            <person name="Bernard K."/>
        </authorList>
    </citation>
    <scope>NUCLEOTIDE SEQUENCE [LARGE SCALE GENOMIC DNA]</scope>
    <source>
        <strain evidence="4 5">NML92-0415</strain>
    </source>
</reference>
<dbReference type="Gene3D" id="3.30.70.2390">
    <property type="match status" value="1"/>
</dbReference>
<feature type="compositionally biased region" description="Polar residues" evidence="1">
    <location>
        <begin position="205"/>
        <end position="217"/>
    </location>
</feature>
<feature type="compositionally biased region" description="Gly residues" evidence="1">
    <location>
        <begin position="95"/>
        <end position="104"/>
    </location>
</feature>
<evidence type="ECO:0000313" key="4">
    <source>
        <dbReference type="EMBL" id="PAT11220.1"/>
    </source>
</evidence>
<evidence type="ECO:0000313" key="5">
    <source>
        <dbReference type="Proteomes" id="UP000218041"/>
    </source>
</evidence>
<sequence>MNTVNPGDGHRGRDEFPRERDDYRGAHRRADEPEEYGDGYADDRYVDDRYADDRYYDTAYEDAEYVEAEPVEAELVDEEEERRGALGGSTVATGGAAGAAGAGAAGSRDAAAAGSRDAGADSRDAAAAGIPKRGLGMILLAVGVLLALWAVFALNKGDDSPSNTAEETQSSQASDAAQPSGADENGANNGAAAPAPGQENAGQNGDAQNPDAQNPDANTPDAQNPGANADANANGDAGEAAPAAPANNPATPGLTAQDAQVYVFNNSGVPELANKTAGELGGQYHVANQSQDPAAMNMPEQTFGVFPETYVFYNPQVAGADQVAADVAQRVGGTPRANNDLPDGETQLPSEAIQNRNAITVVLAGR</sequence>
<dbReference type="EMBL" id="NSGP01000003">
    <property type="protein sequence ID" value="PAT11220.1"/>
    <property type="molecule type" value="Genomic_DNA"/>
</dbReference>
<dbReference type="Pfam" id="PF13399">
    <property type="entry name" value="LytR_C"/>
    <property type="match status" value="1"/>
</dbReference>
<dbReference type="Proteomes" id="UP000218041">
    <property type="component" value="Unassembled WGS sequence"/>
</dbReference>
<feature type="compositionally biased region" description="Low complexity" evidence="1">
    <location>
        <begin position="220"/>
        <end position="253"/>
    </location>
</feature>
<feature type="compositionally biased region" description="Low complexity" evidence="1">
    <location>
        <begin position="105"/>
        <end position="117"/>
    </location>
</feature>
<keyword evidence="2" id="KW-0812">Transmembrane</keyword>
<proteinExistence type="predicted"/>
<feature type="region of interest" description="Disordered" evidence="1">
    <location>
        <begin position="158"/>
        <end position="253"/>
    </location>
</feature>
<dbReference type="InterPro" id="IPR027381">
    <property type="entry name" value="LytR/CpsA/Psr_C"/>
</dbReference>